<dbReference type="OrthoDB" id="8446690at2759"/>
<evidence type="ECO:0000256" key="1">
    <source>
        <dbReference type="ARBA" id="ARBA00004613"/>
    </source>
</evidence>
<dbReference type="FunFam" id="2.10.25.10:FF:000122">
    <property type="entry name" value="Protein crumbs homolog 2"/>
    <property type="match status" value="1"/>
</dbReference>
<feature type="disulfide bond" evidence="9">
    <location>
        <begin position="325"/>
        <end position="334"/>
    </location>
</feature>
<dbReference type="Gene3D" id="2.10.25.10">
    <property type="entry name" value="Laminin"/>
    <property type="match status" value="2"/>
</dbReference>
<dbReference type="InterPro" id="IPR000742">
    <property type="entry name" value="EGF"/>
</dbReference>
<dbReference type="SUPFAM" id="SSF57196">
    <property type="entry name" value="EGF/Laminin"/>
    <property type="match status" value="2"/>
</dbReference>
<dbReference type="GO" id="GO:0005576">
    <property type="term" value="C:extracellular region"/>
    <property type="evidence" value="ECO:0007669"/>
    <property type="project" value="UniProtKB-SubCell"/>
</dbReference>
<keyword evidence="7 9" id="KW-1015">Disulfide bond</keyword>
<dbReference type="SMART" id="SM00179">
    <property type="entry name" value="EGF_CA"/>
    <property type="match status" value="2"/>
</dbReference>
<dbReference type="SMART" id="SM00181">
    <property type="entry name" value="EGF"/>
    <property type="match status" value="2"/>
</dbReference>
<dbReference type="GO" id="GO:0005509">
    <property type="term" value="F:calcium ion binding"/>
    <property type="evidence" value="ECO:0007669"/>
    <property type="project" value="InterPro"/>
</dbReference>
<comment type="caution">
    <text evidence="9">Lacks conserved residue(s) required for the propagation of feature annotation.</text>
</comment>
<evidence type="ECO:0000256" key="4">
    <source>
        <dbReference type="ARBA" id="ARBA00022729"/>
    </source>
</evidence>
<keyword evidence="3 9" id="KW-0245">EGF-like domain</keyword>
<dbReference type="STRING" id="188477.A0A433TE84"/>
<dbReference type="PROSITE" id="PS00022">
    <property type="entry name" value="EGF_1"/>
    <property type="match status" value="1"/>
</dbReference>
<evidence type="ECO:0000313" key="11">
    <source>
        <dbReference type="EMBL" id="RUS79877.1"/>
    </source>
</evidence>
<evidence type="ECO:0000256" key="5">
    <source>
        <dbReference type="ARBA" id="ARBA00022737"/>
    </source>
</evidence>
<dbReference type="Pfam" id="PF00008">
    <property type="entry name" value="EGF"/>
    <property type="match status" value="2"/>
</dbReference>
<accession>A0A433TE84</accession>
<feature type="disulfide bond" evidence="9">
    <location>
        <begin position="287"/>
        <end position="296"/>
    </location>
</feature>
<feature type="domain" description="EGF-like" evidence="10">
    <location>
        <begin position="261"/>
        <end position="297"/>
    </location>
</feature>
<keyword evidence="5" id="KW-0677">Repeat</keyword>
<protein>
    <recommendedName>
        <fullName evidence="10">EGF-like domain-containing protein</fullName>
    </recommendedName>
</protein>
<evidence type="ECO:0000256" key="3">
    <source>
        <dbReference type="ARBA" id="ARBA00022536"/>
    </source>
</evidence>
<evidence type="ECO:0000259" key="10">
    <source>
        <dbReference type="PROSITE" id="PS50026"/>
    </source>
</evidence>
<evidence type="ECO:0000256" key="6">
    <source>
        <dbReference type="ARBA" id="ARBA00022837"/>
    </source>
</evidence>
<keyword evidence="12" id="KW-1185">Reference proteome</keyword>
<dbReference type="FunFam" id="2.10.25.10:FF:000537">
    <property type="entry name" value="Notch 3"/>
    <property type="match status" value="1"/>
</dbReference>
<proteinExistence type="predicted"/>
<evidence type="ECO:0000256" key="7">
    <source>
        <dbReference type="ARBA" id="ARBA00023157"/>
    </source>
</evidence>
<dbReference type="Proteomes" id="UP000271974">
    <property type="component" value="Unassembled WGS sequence"/>
</dbReference>
<dbReference type="PROSITE" id="PS50026">
    <property type="entry name" value="EGF_3"/>
    <property type="match status" value="2"/>
</dbReference>
<keyword evidence="6" id="KW-0106">Calcium</keyword>
<dbReference type="PROSITE" id="PS01187">
    <property type="entry name" value="EGF_CA"/>
    <property type="match status" value="1"/>
</dbReference>
<evidence type="ECO:0000256" key="9">
    <source>
        <dbReference type="PROSITE-ProRule" id="PRU00076"/>
    </source>
</evidence>
<feature type="domain" description="EGF-like" evidence="10">
    <location>
        <begin position="299"/>
        <end position="335"/>
    </location>
</feature>
<name>A0A433TE84_ELYCH</name>
<keyword evidence="2" id="KW-0964">Secreted</keyword>
<feature type="non-terminal residue" evidence="11">
    <location>
        <position position="336"/>
    </location>
</feature>
<comment type="subcellular location">
    <subcellularLocation>
        <location evidence="1">Secreted</location>
    </subcellularLocation>
</comment>
<dbReference type="InterPro" id="IPR018097">
    <property type="entry name" value="EGF_Ca-bd_CS"/>
</dbReference>
<sequence length="336" mass="36005">MKLGDGKGGGPWRIATTVDLRSRSDTQRPNGSPETLSQAIYYMQFECHHELQIPVVDPDGDKVRCEWAAGDDCKAVCNALPGARLDQDTCTIVFNSTSAASFEQDQFYAVALTIRDYPQTTISLGGSASKTPSDSLSSVPIQFLIQTPTFPVGCEDKPRFVSPSPADGSEVLVQALEIINITVAADNSADLSKKITTIDVLGPVDLRQSSLTQDPGRTNTFQKTLTWATSEADVGTHIVCARAVNERRKTGDPRCFTIEIVADPCDSQPCQHGATCTSSQGNFTCSCVAGYTGGICEIDIDECESAPCLNAGVCYDLLNNYVCICVPGFTDKNCAT</sequence>
<reference evidence="11 12" key="1">
    <citation type="submission" date="2019-01" db="EMBL/GenBank/DDBJ databases">
        <title>A draft genome assembly of the solar-powered sea slug Elysia chlorotica.</title>
        <authorList>
            <person name="Cai H."/>
            <person name="Li Q."/>
            <person name="Fang X."/>
            <person name="Li J."/>
            <person name="Curtis N.E."/>
            <person name="Altenburger A."/>
            <person name="Shibata T."/>
            <person name="Feng M."/>
            <person name="Maeda T."/>
            <person name="Schwartz J.A."/>
            <person name="Shigenobu S."/>
            <person name="Lundholm N."/>
            <person name="Nishiyama T."/>
            <person name="Yang H."/>
            <person name="Hasebe M."/>
            <person name="Li S."/>
            <person name="Pierce S.K."/>
            <person name="Wang J."/>
        </authorList>
    </citation>
    <scope>NUCLEOTIDE SEQUENCE [LARGE SCALE GENOMIC DNA]</scope>
    <source>
        <strain evidence="11">EC2010</strain>
        <tissue evidence="11">Whole organism of an adult</tissue>
    </source>
</reference>
<gene>
    <name evidence="11" type="ORF">EGW08_012355</name>
</gene>
<dbReference type="PROSITE" id="PS00010">
    <property type="entry name" value="ASX_HYDROXYL"/>
    <property type="match status" value="1"/>
</dbReference>
<dbReference type="EMBL" id="RQTK01000423">
    <property type="protein sequence ID" value="RUS79877.1"/>
    <property type="molecule type" value="Genomic_DNA"/>
</dbReference>
<dbReference type="PANTHER" id="PTHR12916">
    <property type="entry name" value="CYTOCHROME C OXIDASE POLYPEPTIDE VIC-2"/>
    <property type="match status" value="1"/>
</dbReference>
<dbReference type="InterPro" id="IPR000152">
    <property type="entry name" value="EGF-type_Asp/Asn_hydroxyl_site"/>
</dbReference>
<comment type="caution">
    <text evidence="11">The sequence shown here is derived from an EMBL/GenBank/DDBJ whole genome shotgun (WGS) entry which is preliminary data.</text>
</comment>
<evidence type="ECO:0000313" key="12">
    <source>
        <dbReference type="Proteomes" id="UP000271974"/>
    </source>
</evidence>
<organism evidence="11 12">
    <name type="scientific">Elysia chlorotica</name>
    <name type="common">Eastern emerald elysia</name>
    <name type="synonym">Sea slug</name>
    <dbReference type="NCBI Taxonomy" id="188477"/>
    <lineage>
        <taxon>Eukaryota</taxon>
        <taxon>Metazoa</taxon>
        <taxon>Spiralia</taxon>
        <taxon>Lophotrochozoa</taxon>
        <taxon>Mollusca</taxon>
        <taxon>Gastropoda</taxon>
        <taxon>Heterobranchia</taxon>
        <taxon>Euthyneura</taxon>
        <taxon>Panpulmonata</taxon>
        <taxon>Sacoglossa</taxon>
        <taxon>Placobranchoidea</taxon>
        <taxon>Plakobranchidae</taxon>
        <taxon>Elysia</taxon>
    </lineage>
</organism>
<evidence type="ECO:0000256" key="2">
    <source>
        <dbReference type="ARBA" id="ARBA00022525"/>
    </source>
</evidence>
<dbReference type="PROSITE" id="PS01186">
    <property type="entry name" value="EGF_2"/>
    <property type="match status" value="2"/>
</dbReference>
<keyword evidence="8" id="KW-0325">Glycoprotein</keyword>
<dbReference type="AlphaFoldDB" id="A0A433TE84"/>
<dbReference type="CDD" id="cd00054">
    <property type="entry name" value="EGF_CA"/>
    <property type="match status" value="2"/>
</dbReference>
<dbReference type="PANTHER" id="PTHR12916:SF4">
    <property type="entry name" value="UNINFLATABLE, ISOFORM C"/>
    <property type="match status" value="1"/>
</dbReference>
<keyword evidence="4" id="KW-0732">Signal</keyword>
<dbReference type="InterPro" id="IPR001881">
    <property type="entry name" value="EGF-like_Ca-bd_dom"/>
</dbReference>
<evidence type="ECO:0000256" key="8">
    <source>
        <dbReference type="ARBA" id="ARBA00023180"/>
    </source>
</evidence>